<evidence type="ECO:0000256" key="12">
    <source>
        <dbReference type="ARBA" id="ARBA00022853"/>
    </source>
</evidence>
<evidence type="ECO:0000256" key="4">
    <source>
        <dbReference type="ARBA" id="ARBA00022454"/>
    </source>
</evidence>
<comment type="subcellular location">
    <subcellularLocation>
        <location evidence="1">Chromosome</location>
    </subcellularLocation>
    <subcellularLocation>
        <location evidence="2">Cytoplasm</location>
        <location evidence="2">Cytoskeleton</location>
        <location evidence="2">Microtubule organizing center</location>
        <location evidence="2">Centrosome</location>
    </subcellularLocation>
    <subcellularLocation>
        <location evidence="3">Nucleus speckle</location>
    </subcellularLocation>
</comment>
<evidence type="ECO:0000256" key="23">
    <source>
        <dbReference type="SAM" id="MobiDB-lite"/>
    </source>
</evidence>
<feature type="domain" description="SET" evidence="24">
    <location>
        <begin position="324"/>
        <end position="441"/>
    </location>
</feature>
<dbReference type="SMART" id="SM00317">
    <property type="entry name" value="SET"/>
    <property type="match status" value="1"/>
</dbReference>
<dbReference type="Ensembl" id="ENSCPBT00000020048.1">
    <property type="protein sequence ID" value="ENSCPBP00000016958.1"/>
    <property type="gene ID" value="ENSCPBG00000012454.1"/>
</dbReference>
<evidence type="ECO:0000256" key="21">
    <source>
        <dbReference type="ARBA" id="ARBA00068092"/>
    </source>
</evidence>
<feature type="compositionally biased region" description="Basic and acidic residues" evidence="23">
    <location>
        <begin position="1170"/>
        <end position="1179"/>
    </location>
</feature>
<feature type="region of interest" description="Disordered" evidence="23">
    <location>
        <begin position="473"/>
        <end position="497"/>
    </location>
</feature>
<evidence type="ECO:0000256" key="1">
    <source>
        <dbReference type="ARBA" id="ARBA00004286"/>
    </source>
</evidence>
<keyword evidence="12" id="KW-0156">Chromatin regulator</keyword>
<dbReference type="PANTHER" id="PTHR46462">
    <property type="entry name" value="UPSET, ISOFORM A"/>
    <property type="match status" value="1"/>
</dbReference>
<dbReference type="InterPro" id="IPR044434">
    <property type="entry name" value="KMT2E_SET"/>
</dbReference>
<evidence type="ECO:0000256" key="15">
    <source>
        <dbReference type="ARBA" id="ARBA00023163"/>
    </source>
</evidence>
<dbReference type="GO" id="GO:0051726">
    <property type="term" value="P:regulation of cell cycle"/>
    <property type="evidence" value="ECO:0007669"/>
    <property type="project" value="UniProtKB-KW"/>
</dbReference>
<dbReference type="SUPFAM" id="SSF82199">
    <property type="entry name" value="SET domain"/>
    <property type="match status" value="1"/>
</dbReference>
<dbReference type="GO" id="GO:0006355">
    <property type="term" value="P:regulation of DNA-templated transcription"/>
    <property type="evidence" value="ECO:0007669"/>
    <property type="project" value="TreeGrafter"/>
</dbReference>
<reference evidence="25" key="3">
    <citation type="submission" date="2025-09" db="UniProtKB">
        <authorList>
            <consortium name="Ensembl"/>
        </authorList>
    </citation>
    <scope>IDENTIFICATION</scope>
</reference>
<evidence type="ECO:0000259" key="24">
    <source>
        <dbReference type="PROSITE" id="PS50280"/>
    </source>
</evidence>
<keyword evidence="17" id="KW-0206">Cytoskeleton</keyword>
<feature type="region of interest" description="Disordered" evidence="23">
    <location>
        <begin position="776"/>
        <end position="809"/>
    </location>
</feature>
<dbReference type="InterPro" id="IPR013083">
    <property type="entry name" value="Znf_RING/FYVE/PHD"/>
</dbReference>
<dbReference type="InterPro" id="IPR011011">
    <property type="entry name" value="Znf_FYVE_PHD"/>
</dbReference>
<evidence type="ECO:0000256" key="20">
    <source>
        <dbReference type="ARBA" id="ARBA00055405"/>
    </source>
</evidence>
<evidence type="ECO:0000256" key="16">
    <source>
        <dbReference type="ARBA" id="ARBA00023180"/>
    </source>
</evidence>
<sequence length="1706" mass="187960">MSIVIPFGVDTAETSYLEMAAGSEPESVEASPVVVEKSNSYPHQLYTSSSHHSHSYIGLPYADHNYGARPPPTPPASPPPSVLISKNEVGIFTTPNFDETSSATTISTSEDGSYGTDITRCICGFTHDDGYMICCDKCSVWQHIDCMGIDRQHIPDIYLCERCQPRSLDKERAVLLQRRKRENMSDGDTSATESGDEVPVELYTAFQHTPTTITLTATRVTKVNDKKRKKSGEKEQNIAKCKKAFREGSRKSSRVKGSAPEIDPSDSSNFGWETKIKAWMDRYEEANNNQYSEGVQREAQRIALRLGNGNDKKEISTSNLIFKPPVESYVQKNKKILKAAKDLPPDALIIEYRGKFMLREQFEANGYFFKRPYPFVLFYSKFHGLEMCVDARTFGNEARFIRRSCTPNAEVRHVIEDGTIHLYIYSIQNIPKGTEITIAFDFDYGNCKYKVDCACLKENPECPVLKHGSEPTENINTGYETRRKKGKKEKDISREKETQNQNITLDCEGAATKMKIPDNKQRRLSPLRLSISNNQEPDFIDDIEEKTPISNEVEMESEEQIAERKRKMTREERKMEAILQAFARLEKREKRREQALERISTAKTEVKSECKEAQIISDTEFIQHLVSEWLSEKNEKTGKPIDSISERPLRITTDPEVLATQLNSLPGLTYSPHVYSTPKHYIRFTSPFLSEKRRRKEPMENITGSCKKRWLKQALEEENSTVIDRFNSPSQERSRSPVINGENKSPLLLNDSCSLPDLTTPLKKRRFYQLLDSAYSETSTPTPSPYATPTHADTTATDPSLFATPPRIKAEDETCRNGYKPIYSPVTPVTPCIHGNAMHFENISSPDSSPEIKRRAYSQEGYDRSSTILALNSFRNSSLTEMGLQEIKTIGYSSPRNRTDVTRQCTGEKESVSDLQLGLEVIEQSTLHKNLEAPSHDRTDSNSQLETAQCGRGTIYSTWVKSPDRTGVNFSMNSNLRDLTPSHQLEVGGGFRISESKCLIQDDARGMFMEASVFCTSEDGIASGFGRTVNNDILMDGNCTPQNPPQKKKVSLLEYRKRQREARKSGSKTESFSLVTVSPHAAGGGSISSNNGANDGYNSGENGEQIDNTANLPLPLPATVYNTTPEETGNNCPTKEASSSEKNEPEVQWTASTSVEQVRERSYQRALLLSDHRKDKDSDPDPENPESTTECPSPDTSQKTCKSPSKASKPSSPGPVVSAQSIGRTPTKPDSHWETAGNTPEAENVNHLKSELQQKQLTNNVQVLSKTHPSQSHLRSSTEQLSHSQKLPSAPLKLHCPPSPHVENPPKSSTPHTPVQHGYLSPKPHSQQLGSPYRPHHPQSPQVGTPQRETHRSFYPAAQNLQPGSQQQASGQLFTQAPSGQSSATYSQFNQQNLNSSAPPPPPPPPPSSSTYYQNQQPSGNFQSYSQLKGSIPQQTVFSSGPNQAVPGTTGQQAVPGHHVTAGHFLPSQNPSIHHQASASAVPPPPPPPPAPGPHLVQQQSSHQQHSVAHVVGPVHAVAVAPGSHIHSQAAGHHLPPPPPPPGPLPHHQPPHSTTGHQGLQAQHQHVVNSAPPPPPPPPSNVLGSGHHPASAQGLHHPSHQGPPHFPSSVSSYSSQAPHHTTLGPGPQHQPAGTGPHCQGPHIQPQGPNSIPTPTASGFCPHPGSVTLPHGVQGPQQASPVPGQIPIHRAQVPPTFQNNYHGSGWH</sequence>
<evidence type="ECO:0000256" key="19">
    <source>
        <dbReference type="ARBA" id="ARBA00023306"/>
    </source>
</evidence>
<feature type="compositionally biased region" description="Polar residues" evidence="23">
    <location>
        <begin position="1120"/>
        <end position="1137"/>
    </location>
</feature>
<keyword evidence="4" id="KW-0158">Chromosome</keyword>
<feature type="compositionally biased region" description="Polar residues" evidence="23">
    <location>
        <begin position="1467"/>
        <end position="1479"/>
    </location>
</feature>
<evidence type="ECO:0000256" key="9">
    <source>
        <dbReference type="ARBA" id="ARBA00022810"/>
    </source>
</evidence>
<gene>
    <name evidence="25" type="primary">KMT2E</name>
</gene>
<dbReference type="SUPFAM" id="SSF57903">
    <property type="entry name" value="FYVE/PHD zinc finger"/>
    <property type="match status" value="1"/>
</dbReference>
<feature type="compositionally biased region" description="Low complexity" evidence="23">
    <location>
        <begin position="1087"/>
        <end position="1096"/>
    </location>
</feature>
<dbReference type="CTD" id="55904"/>
<dbReference type="CDD" id="cd15550">
    <property type="entry name" value="PHD_MLL5"/>
    <property type="match status" value="1"/>
</dbReference>
<keyword evidence="13" id="KW-0805">Transcription regulation</keyword>
<dbReference type="GeneTree" id="ENSGT00940000157862"/>
<dbReference type="InterPro" id="IPR001965">
    <property type="entry name" value="Znf_PHD"/>
</dbReference>
<feature type="region of interest" description="Disordered" evidence="23">
    <location>
        <begin position="1528"/>
        <end position="1688"/>
    </location>
</feature>
<feature type="compositionally biased region" description="Pro residues" evidence="23">
    <location>
        <begin position="1535"/>
        <end position="1548"/>
    </location>
</feature>
<comment type="function">
    <text evidence="20">Associates with chromatin regions downstream of transcriptional start sites of active genes and thus regulates gene transcription. Chromatin interaction is mediated via the binding to tri-methylated histone H3 at 'Lys-4' (H3K4me3). Key regulator of hematopoiesis involved in terminal myeloid differentiation and in the regulation of hematopoietic stem cell (HSCs) self-renewal by a mechanism that involves DNA methylation. Also acts as an important cell cycle regulator, participating in cell cycle regulatory network machinery at multiple cell cycle stages including G1/S transition, S phase progression and mitotic entry. Recruited to E2F1 responsive promoters by HCFC1 where it stimulates tri-methylation of histone H3 at 'Lys-4' and transcriptional activation and thereby facilitates G1 to S phase transition. During myoblast differentiation, required to suppress inappropriate expression of S-phase-promoting genes and maintain expression of determination genes in quiescent cells.</text>
</comment>
<keyword evidence="6" id="KW-0597">Phosphoprotein</keyword>
<dbReference type="PANTHER" id="PTHR46462:SF2">
    <property type="entry name" value="INACTIVE HISTONE-LYSINE N-METHYLTRANSFERASE 2E"/>
    <property type="match status" value="1"/>
</dbReference>
<feature type="compositionally biased region" description="Low complexity" evidence="23">
    <location>
        <begin position="1497"/>
        <end position="1508"/>
    </location>
</feature>
<keyword evidence="8" id="KW-0863">Zinc-finger</keyword>
<dbReference type="Pfam" id="PF20826">
    <property type="entry name" value="PHD_5"/>
    <property type="match status" value="1"/>
</dbReference>
<dbReference type="InterPro" id="IPR019786">
    <property type="entry name" value="Zinc_finger_PHD-type_CS"/>
</dbReference>
<feature type="compositionally biased region" description="Polar residues" evidence="23">
    <location>
        <begin position="1253"/>
        <end position="1287"/>
    </location>
</feature>
<feature type="coiled-coil region" evidence="22">
    <location>
        <begin position="568"/>
        <end position="605"/>
    </location>
</feature>
<dbReference type="Gene3D" id="2.170.270.10">
    <property type="entry name" value="SET domain"/>
    <property type="match status" value="1"/>
</dbReference>
<feature type="compositionally biased region" description="Polar residues" evidence="23">
    <location>
        <begin position="1185"/>
        <end position="1201"/>
    </location>
</feature>
<keyword evidence="9" id="KW-0338">Growth arrest</keyword>
<keyword evidence="16" id="KW-0325">Glycoprotein</keyword>
<keyword evidence="15" id="KW-0804">Transcription</keyword>
<dbReference type="OrthoDB" id="1928087at2759"/>
<evidence type="ECO:0000256" key="18">
    <source>
        <dbReference type="ARBA" id="ARBA00023242"/>
    </source>
</evidence>
<evidence type="ECO:0000256" key="22">
    <source>
        <dbReference type="SAM" id="Coils"/>
    </source>
</evidence>
<evidence type="ECO:0000256" key="11">
    <source>
        <dbReference type="ARBA" id="ARBA00022843"/>
    </source>
</evidence>
<evidence type="ECO:0000256" key="3">
    <source>
        <dbReference type="ARBA" id="ARBA00004324"/>
    </source>
</evidence>
<evidence type="ECO:0000313" key="25">
    <source>
        <dbReference type="Ensembl" id="ENSCPBP00000016958.1"/>
    </source>
</evidence>
<dbReference type="PROSITE" id="PS50280">
    <property type="entry name" value="SET"/>
    <property type="match status" value="1"/>
</dbReference>
<dbReference type="GO" id="GO:0005813">
    <property type="term" value="C:centrosome"/>
    <property type="evidence" value="ECO:0007669"/>
    <property type="project" value="UniProtKB-SubCell"/>
</dbReference>
<keyword evidence="14 22" id="KW-0175">Coiled coil</keyword>
<keyword evidence="26" id="KW-1185">Reference proteome</keyword>
<evidence type="ECO:0000256" key="8">
    <source>
        <dbReference type="ARBA" id="ARBA00022771"/>
    </source>
</evidence>
<reference evidence="25" key="2">
    <citation type="submission" date="2025-08" db="UniProtKB">
        <authorList>
            <consortium name="Ensembl"/>
        </authorList>
    </citation>
    <scope>IDENTIFICATION</scope>
</reference>
<feature type="compositionally biased region" description="Low complexity" evidence="23">
    <location>
        <begin position="1202"/>
        <end position="1219"/>
    </location>
</feature>
<proteinExistence type="predicted"/>
<evidence type="ECO:0000313" key="26">
    <source>
        <dbReference type="Proteomes" id="UP000694380"/>
    </source>
</evidence>
<dbReference type="GO" id="GO:0006325">
    <property type="term" value="P:chromatin organization"/>
    <property type="evidence" value="ECO:0007669"/>
    <property type="project" value="UniProtKB-KW"/>
</dbReference>
<evidence type="ECO:0000256" key="7">
    <source>
        <dbReference type="ARBA" id="ARBA00022723"/>
    </source>
</evidence>
<feature type="compositionally biased region" description="Polar residues" evidence="23">
    <location>
        <begin position="1646"/>
        <end position="1656"/>
    </location>
</feature>
<feature type="compositionally biased region" description="Pro residues" evidence="23">
    <location>
        <begin position="1482"/>
        <end position="1493"/>
    </location>
</feature>
<dbReference type="CDD" id="cd19182">
    <property type="entry name" value="SET_KMT2E"/>
    <property type="match status" value="1"/>
</dbReference>
<keyword evidence="7" id="KW-0479">Metal-binding</keyword>
<feature type="compositionally biased region" description="Low complexity" evidence="23">
    <location>
        <begin position="776"/>
        <end position="799"/>
    </location>
</feature>
<protein>
    <recommendedName>
        <fullName evidence="21">Inactive histone-lysine N-methyltransferase 2E</fullName>
    </recommendedName>
</protein>
<evidence type="ECO:0000256" key="10">
    <source>
        <dbReference type="ARBA" id="ARBA00022833"/>
    </source>
</evidence>
<dbReference type="GeneID" id="101935009"/>
<keyword evidence="5" id="KW-0963">Cytoplasm</keyword>
<keyword evidence="19" id="KW-0131">Cell cycle</keyword>
<organism evidence="25 26">
    <name type="scientific">Chrysemys picta bellii</name>
    <name type="common">Western painted turtle</name>
    <name type="synonym">Emys bellii</name>
    <dbReference type="NCBI Taxonomy" id="8478"/>
    <lineage>
        <taxon>Eukaryota</taxon>
        <taxon>Metazoa</taxon>
        <taxon>Chordata</taxon>
        <taxon>Craniata</taxon>
        <taxon>Vertebrata</taxon>
        <taxon>Euteleostomi</taxon>
        <taxon>Archelosauria</taxon>
        <taxon>Testudinata</taxon>
        <taxon>Testudines</taxon>
        <taxon>Cryptodira</taxon>
        <taxon>Durocryptodira</taxon>
        <taxon>Testudinoidea</taxon>
        <taxon>Emydidae</taxon>
        <taxon>Chrysemys</taxon>
    </lineage>
</organism>
<dbReference type="Gene3D" id="3.30.40.10">
    <property type="entry name" value="Zinc/RING finger domain, C3HC4 (zinc finger)"/>
    <property type="match status" value="1"/>
</dbReference>
<feature type="compositionally biased region" description="Polar residues" evidence="23">
    <location>
        <begin position="1411"/>
        <end position="1453"/>
    </location>
</feature>
<evidence type="ECO:0000256" key="2">
    <source>
        <dbReference type="ARBA" id="ARBA00004300"/>
    </source>
</evidence>
<dbReference type="Proteomes" id="UP000694380">
    <property type="component" value="Chromosome 3"/>
</dbReference>
<name>A0A8C3HES9_CHRPI</name>
<dbReference type="GO" id="GO:0070210">
    <property type="term" value="C:Rpd3L-Expanded complex"/>
    <property type="evidence" value="ECO:0007669"/>
    <property type="project" value="TreeGrafter"/>
</dbReference>
<reference evidence="25" key="1">
    <citation type="journal article" date="2015" name="Genome Biol. Evol.">
        <title>Physical Mapping and Refinement of the Painted Turtle Genome (Chrysemys picta) Inform Amniote Genome Evolution and Challenge Turtle-Bird Chromosomal Conservation.</title>
        <authorList>
            <person name="Badenhorst D."/>
            <person name="Hillier L.W."/>
            <person name="Literman R."/>
            <person name="Montiel E.E."/>
            <person name="Radhakrishnan S."/>
            <person name="Shen Y."/>
            <person name="Minx P."/>
            <person name="Janes D.E."/>
            <person name="Warren W.C."/>
            <person name="Edwards S.V."/>
            <person name="Valenzuela N."/>
        </authorList>
    </citation>
    <scope>NUCLEOTIDE SEQUENCE [LARGE SCALE GENOMIC DNA]</scope>
</reference>
<keyword evidence="18" id="KW-0539">Nucleus</keyword>
<feature type="compositionally biased region" description="Polar residues" evidence="23">
    <location>
        <begin position="1097"/>
        <end position="1111"/>
    </location>
</feature>
<feature type="compositionally biased region" description="Basic and acidic residues" evidence="23">
    <location>
        <begin position="488"/>
        <end position="497"/>
    </location>
</feature>
<dbReference type="Pfam" id="PF00856">
    <property type="entry name" value="SET"/>
    <property type="match status" value="1"/>
</dbReference>
<dbReference type="InterPro" id="IPR001214">
    <property type="entry name" value="SET_dom"/>
</dbReference>
<dbReference type="InterPro" id="IPR046341">
    <property type="entry name" value="SET_dom_sf"/>
</dbReference>
<feature type="compositionally biased region" description="Polar residues" evidence="23">
    <location>
        <begin position="1359"/>
        <end position="1395"/>
    </location>
</feature>
<dbReference type="PROSITE" id="PS01359">
    <property type="entry name" value="ZF_PHD_1"/>
    <property type="match status" value="1"/>
</dbReference>
<dbReference type="GO" id="GO:0034967">
    <property type="term" value="C:Set3 complex"/>
    <property type="evidence" value="ECO:0007669"/>
    <property type="project" value="TreeGrafter"/>
</dbReference>
<evidence type="ECO:0000256" key="14">
    <source>
        <dbReference type="ARBA" id="ARBA00023054"/>
    </source>
</evidence>
<dbReference type="GO" id="GO:0008270">
    <property type="term" value="F:zinc ion binding"/>
    <property type="evidence" value="ECO:0007669"/>
    <property type="project" value="UniProtKB-KW"/>
</dbReference>
<evidence type="ECO:0000256" key="6">
    <source>
        <dbReference type="ARBA" id="ARBA00022553"/>
    </source>
</evidence>
<dbReference type="GO" id="GO:0016607">
    <property type="term" value="C:nuclear speck"/>
    <property type="evidence" value="ECO:0007669"/>
    <property type="project" value="UniProtKB-SubCell"/>
</dbReference>
<feature type="region of interest" description="Disordered" evidence="23">
    <location>
        <begin position="1080"/>
        <end position="1508"/>
    </location>
</feature>
<evidence type="ECO:0000256" key="5">
    <source>
        <dbReference type="ARBA" id="ARBA00022490"/>
    </source>
</evidence>
<keyword evidence="11" id="KW-0832">Ubl conjugation</keyword>
<evidence type="ECO:0000256" key="17">
    <source>
        <dbReference type="ARBA" id="ARBA00023212"/>
    </source>
</evidence>
<feature type="region of interest" description="Disordered" evidence="23">
    <location>
        <begin position="224"/>
        <end position="266"/>
    </location>
</feature>
<dbReference type="FunFam" id="2.170.270.10:FF:000009">
    <property type="entry name" value="SET domain-containing protein 5"/>
    <property type="match status" value="1"/>
</dbReference>
<dbReference type="FunFam" id="3.30.40.10:FF:000150">
    <property type="entry name" value="Inactive histone-lysine N-methyltransferase 2E"/>
    <property type="match status" value="1"/>
</dbReference>
<keyword evidence="10" id="KW-0862">Zinc</keyword>
<evidence type="ECO:0000256" key="13">
    <source>
        <dbReference type="ARBA" id="ARBA00023015"/>
    </source>
</evidence>
<feature type="compositionally biased region" description="Polar residues" evidence="23">
    <location>
        <begin position="1553"/>
        <end position="1568"/>
    </location>
</feature>
<feature type="compositionally biased region" description="Pro residues" evidence="23">
    <location>
        <begin position="1571"/>
        <end position="1580"/>
    </location>
</feature>
<dbReference type="SMART" id="SM00249">
    <property type="entry name" value="PHD"/>
    <property type="match status" value="1"/>
</dbReference>
<feature type="compositionally biased region" description="Pro residues" evidence="23">
    <location>
        <begin position="1398"/>
        <end position="1408"/>
    </location>
</feature>
<accession>A0A8C3HES9</accession>